<feature type="signal peptide" evidence="2">
    <location>
        <begin position="1"/>
        <end position="20"/>
    </location>
</feature>
<comment type="caution">
    <text evidence="3">The sequence shown here is derived from an EMBL/GenBank/DDBJ whole genome shotgun (WGS) entry which is preliminary data.</text>
</comment>
<name>A0AAN6WI84_9PEZI</name>
<feature type="region of interest" description="Disordered" evidence="1">
    <location>
        <begin position="115"/>
        <end position="190"/>
    </location>
</feature>
<keyword evidence="2" id="KW-0732">Signal</keyword>
<protein>
    <submittedName>
        <fullName evidence="3">Uncharacterized protein</fullName>
    </submittedName>
</protein>
<evidence type="ECO:0000313" key="4">
    <source>
        <dbReference type="Proteomes" id="UP001302321"/>
    </source>
</evidence>
<reference evidence="3" key="2">
    <citation type="submission" date="2023-05" db="EMBL/GenBank/DDBJ databases">
        <authorList>
            <consortium name="Lawrence Berkeley National Laboratory"/>
            <person name="Steindorff A."/>
            <person name="Hensen N."/>
            <person name="Bonometti L."/>
            <person name="Westerberg I."/>
            <person name="Brannstrom I.O."/>
            <person name="Guillou S."/>
            <person name="Cros-Aarteil S."/>
            <person name="Calhoun S."/>
            <person name="Haridas S."/>
            <person name="Kuo A."/>
            <person name="Mondo S."/>
            <person name="Pangilinan J."/>
            <person name="Riley R."/>
            <person name="Labutti K."/>
            <person name="Andreopoulos B."/>
            <person name="Lipzen A."/>
            <person name="Chen C."/>
            <person name="Yanf M."/>
            <person name="Daum C."/>
            <person name="Ng V."/>
            <person name="Clum A."/>
            <person name="Ohm R."/>
            <person name="Martin F."/>
            <person name="Silar P."/>
            <person name="Natvig D."/>
            <person name="Lalanne C."/>
            <person name="Gautier V."/>
            <person name="Ament-Velasquez S.L."/>
            <person name="Kruys A."/>
            <person name="Hutchinson M.I."/>
            <person name="Powell A.J."/>
            <person name="Barry K."/>
            <person name="Miller A.N."/>
            <person name="Grigoriev I.V."/>
            <person name="Debuchy R."/>
            <person name="Gladieux P."/>
            <person name="Thoren M.H."/>
            <person name="Johannesson H."/>
        </authorList>
    </citation>
    <scope>NUCLEOTIDE SEQUENCE</scope>
    <source>
        <strain evidence="3">CBS 892.96</strain>
    </source>
</reference>
<organism evidence="3 4">
    <name type="scientific">Triangularia setosa</name>
    <dbReference type="NCBI Taxonomy" id="2587417"/>
    <lineage>
        <taxon>Eukaryota</taxon>
        <taxon>Fungi</taxon>
        <taxon>Dikarya</taxon>
        <taxon>Ascomycota</taxon>
        <taxon>Pezizomycotina</taxon>
        <taxon>Sordariomycetes</taxon>
        <taxon>Sordariomycetidae</taxon>
        <taxon>Sordariales</taxon>
        <taxon>Podosporaceae</taxon>
        <taxon>Triangularia</taxon>
    </lineage>
</organism>
<evidence type="ECO:0000256" key="2">
    <source>
        <dbReference type="SAM" id="SignalP"/>
    </source>
</evidence>
<feature type="compositionally biased region" description="Low complexity" evidence="1">
    <location>
        <begin position="171"/>
        <end position="190"/>
    </location>
</feature>
<evidence type="ECO:0000313" key="3">
    <source>
        <dbReference type="EMBL" id="KAK4180897.1"/>
    </source>
</evidence>
<keyword evidence="4" id="KW-1185">Reference proteome</keyword>
<dbReference type="EMBL" id="MU866093">
    <property type="protein sequence ID" value="KAK4180897.1"/>
    <property type="molecule type" value="Genomic_DNA"/>
</dbReference>
<evidence type="ECO:0000256" key="1">
    <source>
        <dbReference type="SAM" id="MobiDB-lite"/>
    </source>
</evidence>
<feature type="chain" id="PRO_5042959323" evidence="2">
    <location>
        <begin position="21"/>
        <end position="221"/>
    </location>
</feature>
<sequence length="221" mass="22270">MIPKNLFLVVGALLSGLTAAGDQAVACAEANNKIQPRNHNEADLTTTVTQTQLATLTFTLNETPTCAEPVATTTGADGGGIIIGTALSTLETTDTLTVTSTITSGTSTLTATVVGNGSTYNVPSPSTSASWSTSTTSASEPDDADETPSIESSVTPFVPPNPSSTATTDNVVTDTSTPTETSTETASTYSSEATVSAAAMPMILRNDLMIAVVAAAMVIAA</sequence>
<proteinExistence type="predicted"/>
<gene>
    <name evidence="3" type="ORF">QBC36DRAFT_228813</name>
</gene>
<accession>A0AAN6WI84</accession>
<dbReference type="AlphaFoldDB" id="A0AAN6WI84"/>
<reference evidence="3" key="1">
    <citation type="journal article" date="2023" name="Mol. Phylogenet. Evol.">
        <title>Genome-scale phylogeny and comparative genomics of the fungal order Sordariales.</title>
        <authorList>
            <person name="Hensen N."/>
            <person name="Bonometti L."/>
            <person name="Westerberg I."/>
            <person name="Brannstrom I.O."/>
            <person name="Guillou S."/>
            <person name="Cros-Aarteil S."/>
            <person name="Calhoun S."/>
            <person name="Haridas S."/>
            <person name="Kuo A."/>
            <person name="Mondo S."/>
            <person name="Pangilinan J."/>
            <person name="Riley R."/>
            <person name="LaButti K."/>
            <person name="Andreopoulos B."/>
            <person name="Lipzen A."/>
            <person name="Chen C."/>
            <person name="Yan M."/>
            <person name="Daum C."/>
            <person name="Ng V."/>
            <person name="Clum A."/>
            <person name="Steindorff A."/>
            <person name="Ohm R.A."/>
            <person name="Martin F."/>
            <person name="Silar P."/>
            <person name="Natvig D.O."/>
            <person name="Lalanne C."/>
            <person name="Gautier V."/>
            <person name="Ament-Velasquez S.L."/>
            <person name="Kruys A."/>
            <person name="Hutchinson M.I."/>
            <person name="Powell A.J."/>
            <person name="Barry K."/>
            <person name="Miller A.N."/>
            <person name="Grigoriev I.V."/>
            <person name="Debuchy R."/>
            <person name="Gladieux P."/>
            <person name="Hiltunen Thoren M."/>
            <person name="Johannesson H."/>
        </authorList>
    </citation>
    <scope>NUCLEOTIDE SEQUENCE</scope>
    <source>
        <strain evidence="3">CBS 892.96</strain>
    </source>
</reference>
<dbReference type="Proteomes" id="UP001302321">
    <property type="component" value="Unassembled WGS sequence"/>
</dbReference>
<feature type="compositionally biased region" description="Low complexity" evidence="1">
    <location>
        <begin position="123"/>
        <end position="139"/>
    </location>
</feature>